<dbReference type="InterPro" id="IPR011040">
    <property type="entry name" value="Sialidase"/>
</dbReference>
<proteinExistence type="inferred from homology"/>
<dbReference type="SUPFAM" id="SSF50939">
    <property type="entry name" value="Sialidases"/>
    <property type="match status" value="1"/>
</dbReference>
<keyword evidence="6" id="KW-1185">Reference proteome</keyword>
<evidence type="ECO:0000313" key="5">
    <source>
        <dbReference type="EMBL" id="MDU8997840.1"/>
    </source>
</evidence>
<dbReference type="PANTHER" id="PTHR10628">
    <property type="entry name" value="SIALIDASE"/>
    <property type="match status" value="1"/>
</dbReference>
<accession>A0ABU3UV73</accession>
<dbReference type="Gene3D" id="2.120.10.10">
    <property type="match status" value="1"/>
</dbReference>
<gene>
    <name evidence="5" type="ORF">PU648_36955</name>
</gene>
<comment type="similarity">
    <text evidence="2">Belongs to the glycosyl hydrolase 33 family.</text>
</comment>
<comment type="catalytic activity">
    <reaction evidence="1">
        <text>Hydrolysis of alpha-(2-&gt;3)-, alpha-(2-&gt;6)-, alpha-(2-&gt;8)- glycosidic linkages of terminal sialic acid residues in oligosaccharides, glycoproteins, glycolipids, colominic acid and synthetic substrates.</text>
        <dbReference type="EC" id="3.2.1.18"/>
    </reaction>
</comment>
<organism evidence="5 6">
    <name type="scientific">Streptomyces mirabilis</name>
    <dbReference type="NCBI Taxonomy" id="68239"/>
    <lineage>
        <taxon>Bacteria</taxon>
        <taxon>Bacillati</taxon>
        <taxon>Actinomycetota</taxon>
        <taxon>Actinomycetes</taxon>
        <taxon>Kitasatosporales</taxon>
        <taxon>Streptomycetaceae</taxon>
        <taxon>Streptomyces</taxon>
    </lineage>
</organism>
<protein>
    <recommendedName>
        <fullName evidence="3">exo-alpha-sialidase</fullName>
        <ecNumber evidence="3">3.2.1.18</ecNumber>
    </recommendedName>
</protein>
<evidence type="ECO:0000256" key="2">
    <source>
        <dbReference type="ARBA" id="ARBA00009348"/>
    </source>
</evidence>
<dbReference type="EC" id="3.2.1.18" evidence="3"/>
<dbReference type="InterPro" id="IPR036278">
    <property type="entry name" value="Sialidase_sf"/>
</dbReference>
<sequence length="377" mass="39920">MTETTGTTTATTAVTSTPFHAGREGYASFRIPAVVTTRTPTTPVTTPAPTLLAFCEGRVDSAADHGHIDIVLKRSTDGGRTWGPLRAVARNGNDLAGNPAPVVLDTGRILLVHVRAAAGATEDAILRGRVKPADGRRVWVQHSDDAGVTWSAPKEITGQVKKAGWRWYATTPGHAVQLGTGRVVVPGNHTLPPTGTDTGTEAKYNSGHCLLSDDRGETWSLGYVEENTDGYVNANETTAAELPDGRVYFNTRNDSPSPGNRADAHSADGGRTLVKPFRPQAGLVTPVVQGSLLQLRDPDLLLYSGPADPAARALMTVRVSADGGTTWRPAYTVDGLPAAYSDLVRVDGATVGLLYETGDFGPYETITFRRIPVTALT</sequence>
<feature type="domain" description="Sialidase" evidence="4">
    <location>
        <begin position="50"/>
        <end position="351"/>
    </location>
</feature>
<dbReference type="InterPro" id="IPR026856">
    <property type="entry name" value="Sialidase_fam"/>
</dbReference>
<dbReference type="PANTHER" id="PTHR10628:SF30">
    <property type="entry name" value="EXO-ALPHA-SIALIDASE"/>
    <property type="match status" value="1"/>
</dbReference>
<evidence type="ECO:0000313" key="6">
    <source>
        <dbReference type="Proteomes" id="UP001257627"/>
    </source>
</evidence>
<reference evidence="5 6" key="1">
    <citation type="submission" date="2023-02" db="EMBL/GenBank/DDBJ databases">
        <authorList>
            <person name="Maleckis M."/>
        </authorList>
    </citation>
    <scope>NUCLEOTIDE SEQUENCE [LARGE SCALE GENOMIC DNA]</scope>
    <source>
        <strain evidence="5 6">P8-A2</strain>
    </source>
</reference>
<dbReference type="Pfam" id="PF13088">
    <property type="entry name" value="BNR_2"/>
    <property type="match status" value="1"/>
</dbReference>
<dbReference type="Proteomes" id="UP001257627">
    <property type="component" value="Unassembled WGS sequence"/>
</dbReference>
<name>A0ABU3UV73_9ACTN</name>
<dbReference type="RefSeq" id="WP_143613165.1">
    <property type="nucleotide sequence ID" value="NZ_JARAKF010000001.1"/>
</dbReference>
<dbReference type="CDD" id="cd15482">
    <property type="entry name" value="Sialidase_non-viral"/>
    <property type="match status" value="1"/>
</dbReference>
<comment type="caution">
    <text evidence="5">The sequence shown here is derived from an EMBL/GenBank/DDBJ whole genome shotgun (WGS) entry which is preliminary data.</text>
</comment>
<evidence type="ECO:0000256" key="1">
    <source>
        <dbReference type="ARBA" id="ARBA00000427"/>
    </source>
</evidence>
<dbReference type="EMBL" id="JARAKF010000001">
    <property type="protein sequence ID" value="MDU8997840.1"/>
    <property type="molecule type" value="Genomic_DNA"/>
</dbReference>
<evidence type="ECO:0000259" key="4">
    <source>
        <dbReference type="Pfam" id="PF13088"/>
    </source>
</evidence>
<evidence type="ECO:0000256" key="3">
    <source>
        <dbReference type="ARBA" id="ARBA00012733"/>
    </source>
</evidence>